<dbReference type="OrthoDB" id="9782876at2"/>
<sequence length="322" mass="35631">MDKDIFSFLGQNIERGKTVQINLDIARLHTRTPVEVPIIVSRGLKPGPVILLNAGIHGDEVNGVEIVRQIISKGYHKPECGTVVCIPVLNVFGFLHKTREFPDGRDLNRVFPGSKEGSLASRFAYYLMKDVVPKVDYCIDYHTGASSRFNYTHLRIEGTNPKSIELANVFGAPYILLSKQLPKSFRSEAAKIGVGVLLFEGGKSLDLDRAVTKVGVNGALRVMQHLGMRDFRKQLSTDPFVETVTLTDSTWMRARHSGMFRTTVSIGTKIKKGTVLGSISDPFGDFEKRVISKHDGVIICSNHSPIVHQGDAIFHIAFNKGE</sequence>
<evidence type="ECO:0000256" key="1">
    <source>
        <dbReference type="ARBA" id="ARBA00001947"/>
    </source>
</evidence>
<dbReference type="Pfam" id="PF24827">
    <property type="entry name" value="AstE_AspA_cat"/>
    <property type="match status" value="1"/>
</dbReference>
<feature type="domain" description="Succinylglutamate desuccinylase/Aspartoacylase catalytic" evidence="5">
    <location>
        <begin position="46"/>
        <end position="226"/>
    </location>
</feature>
<evidence type="ECO:0000256" key="2">
    <source>
        <dbReference type="ARBA" id="ARBA00022723"/>
    </source>
</evidence>
<dbReference type="GO" id="GO:0016788">
    <property type="term" value="F:hydrolase activity, acting on ester bonds"/>
    <property type="evidence" value="ECO:0007669"/>
    <property type="project" value="InterPro"/>
</dbReference>
<dbReference type="Proteomes" id="UP000321721">
    <property type="component" value="Unassembled WGS sequence"/>
</dbReference>
<name>A0A5C6RPT0_9FLAO</name>
<dbReference type="GO" id="GO:0046872">
    <property type="term" value="F:metal ion binding"/>
    <property type="evidence" value="ECO:0007669"/>
    <property type="project" value="UniProtKB-KW"/>
</dbReference>
<evidence type="ECO:0000313" key="6">
    <source>
        <dbReference type="EMBL" id="TXB63999.1"/>
    </source>
</evidence>
<dbReference type="PANTHER" id="PTHR37326">
    <property type="entry name" value="BLL3975 PROTEIN"/>
    <property type="match status" value="1"/>
</dbReference>
<dbReference type="EMBL" id="VOOS01000006">
    <property type="protein sequence ID" value="TXB63999.1"/>
    <property type="molecule type" value="Genomic_DNA"/>
</dbReference>
<evidence type="ECO:0000259" key="5">
    <source>
        <dbReference type="Pfam" id="PF24827"/>
    </source>
</evidence>
<dbReference type="InterPro" id="IPR043795">
    <property type="entry name" value="N-alpha-Ac-DABA-like"/>
</dbReference>
<proteinExistence type="predicted"/>
<gene>
    <name evidence="6" type="ORF">FRY74_12160</name>
</gene>
<keyword evidence="7" id="KW-1185">Reference proteome</keyword>
<dbReference type="GO" id="GO:0016811">
    <property type="term" value="F:hydrolase activity, acting on carbon-nitrogen (but not peptide) bonds, in linear amides"/>
    <property type="evidence" value="ECO:0007669"/>
    <property type="project" value="InterPro"/>
</dbReference>
<dbReference type="AlphaFoldDB" id="A0A5C6RPT0"/>
<comment type="caution">
    <text evidence="6">The sequence shown here is derived from an EMBL/GenBank/DDBJ whole genome shotgun (WGS) entry which is preliminary data.</text>
</comment>
<dbReference type="Gene3D" id="3.40.630.10">
    <property type="entry name" value="Zn peptidases"/>
    <property type="match status" value="1"/>
</dbReference>
<keyword evidence="4" id="KW-0862">Zinc</keyword>
<keyword evidence="3" id="KW-0378">Hydrolase</keyword>
<dbReference type="CDD" id="cd06251">
    <property type="entry name" value="M14_ASTE_ASPA-like"/>
    <property type="match status" value="1"/>
</dbReference>
<dbReference type="PANTHER" id="PTHR37326:SF2">
    <property type="entry name" value="SUCCINYLGLUTAMATE DESUCCINYLASE_ASPARTOACYLASE FAMILY PROTEIN"/>
    <property type="match status" value="1"/>
</dbReference>
<keyword evidence="2" id="KW-0479">Metal-binding</keyword>
<protein>
    <submittedName>
        <fullName evidence="6">Succinylglutamate desuccinylase/aspartoacylase family protein</fullName>
    </submittedName>
</protein>
<evidence type="ECO:0000313" key="7">
    <source>
        <dbReference type="Proteomes" id="UP000321721"/>
    </source>
</evidence>
<comment type="cofactor">
    <cofactor evidence="1">
        <name>Zn(2+)</name>
        <dbReference type="ChEBI" id="CHEBI:29105"/>
    </cofactor>
</comment>
<evidence type="ECO:0000256" key="3">
    <source>
        <dbReference type="ARBA" id="ARBA00022801"/>
    </source>
</evidence>
<dbReference type="SUPFAM" id="SSF53187">
    <property type="entry name" value="Zn-dependent exopeptidases"/>
    <property type="match status" value="1"/>
</dbReference>
<dbReference type="PIRSF" id="PIRSF039012">
    <property type="entry name" value="ASP"/>
    <property type="match status" value="1"/>
</dbReference>
<organism evidence="6 7">
    <name type="scientific">Vicingus serpentipes</name>
    <dbReference type="NCBI Taxonomy" id="1926625"/>
    <lineage>
        <taxon>Bacteria</taxon>
        <taxon>Pseudomonadati</taxon>
        <taxon>Bacteroidota</taxon>
        <taxon>Flavobacteriia</taxon>
        <taxon>Flavobacteriales</taxon>
        <taxon>Vicingaceae</taxon>
        <taxon>Vicingus</taxon>
    </lineage>
</organism>
<reference evidence="6 7" key="1">
    <citation type="submission" date="2019-08" db="EMBL/GenBank/DDBJ databases">
        <title>Genome of Vicingus serpentipes NCIMB 15042.</title>
        <authorList>
            <person name="Bowman J.P."/>
        </authorList>
    </citation>
    <scope>NUCLEOTIDE SEQUENCE [LARGE SCALE GENOMIC DNA]</scope>
    <source>
        <strain evidence="6 7">NCIMB 15042</strain>
    </source>
</reference>
<dbReference type="RefSeq" id="WP_147101981.1">
    <property type="nucleotide sequence ID" value="NZ_VOOS01000006.1"/>
</dbReference>
<accession>A0A5C6RPT0</accession>
<evidence type="ECO:0000256" key="4">
    <source>
        <dbReference type="ARBA" id="ARBA00022833"/>
    </source>
</evidence>
<dbReference type="InterPro" id="IPR053138">
    <property type="entry name" value="N-alpha-Ac-DABA_deacetylase"/>
</dbReference>
<dbReference type="InterPro" id="IPR055438">
    <property type="entry name" value="AstE_AspA_cat"/>
</dbReference>